<dbReference type="InterPro" id="IPR002838">
    <property type="entry name" value="AIM24"/>
</dbReference>
<dbReference type="NCBIfam" id="TIGR00266">
    <property type="entry name" value="TIGR00266 family protein"/>
    <property type="match status" value="1"/>
</dbReference>
<keyword evidence="2" id="KW-1185">Reference proteome</keyword>
<dbReference type="PANTHER" id="PTHR43657">
    <property type="entry name" value="TRYPTOPHAN RNA-BINDING ATTENUATOR PROTEIN-LIKE PROTEIN"/>
    <property type="match status" value="1"/>
</dbReference>
<dbReference type="AlphaFoldDB" id="A0A2S5TBI6"/>
<gene>
    <name evidence="1" type="ORF">C3942_18550</name>
</gene>
<dbReference type="Proteomes" id="UP000238220">
    <property type="component" value="Unassembled WGS sequence"/>
</dbReference>
<name>A0A2S5TBI6_9GAMM</name>
<evidence type="ECO:0000313" key="2">
    <source>
        <dbReference type="Proteomes" id="UP000238220"/>
    </source>
</evidence>
<dbReference type="SUPFAM" id="SSF51219">
    <property type="entry name" value="TRAP-like"/>
    <property type="match status" value="1"/>
</dbReference>
<dbReference type="EMBL" id="PSNW01000013">
    <property type="protein sequence ID" value="PPE72316.1"/>
    <property type="molecule type" value="Genomic_DNA"/>
</dbReference>
<dbReference type="RefSeq" id="WP_104231865.1">
    <property type="nucleotide sequence ID" value="NZ_PSNW01000013.1"/>
</dbReference>
<protein>
    <submittedName>
        <fullName evidence="1">TIGR00266 family protein</fullName>
    </submittedName>
</protein>
<proteinExistence type="predicted"/>
<dbReference type="PANTHER" id="PTHR43657:SF1">
    <property type="entry name" value="ALTERED INHERITANCE OF MITOCHONDRIA PROTEIN 24, MITOCHONDRIAL"/>
    <property type="match status" value="1"/>
</dbReference>
<dbReference type="Pfam" id="PF01987">
    <property type="entry name" value="AIM24"/>
    <property type="match status" value="1"/>
</dbReference>
<accession>A0A2S5TBI6</accession>
<dbReference type="OrthoDB" id="9779518at2"/>
<dbReference type="InterPro" id="IPR016031">
    <property type="entry name" value="Trp_RNA-bd_attenuator-like_dom"/>
</dbReference>
<organism evidence="1 2">
    <name type="scientific">Solimonas fluminis</name>
    <dbReference type="NCBI Taxonomy" id="2086571"/>
    <lineage>
        <taxon>Bacteria</taxon>
        <taxon>Pseudomonadati</taxon>
        <taxon>Pseudomonadota</taxon>
        <taxon>Gammaproteobacteria</taxon>
        <taxon>Nevskiales</taxon>
        <taxon>Nevskiaceae</taxon>
        <taxon>Solimonas</taxon>
    </lineage>
</organism>
<dbReference type="Gene3D" id="3.60.160.10">
    <property type="entry name" value="Mitochondrial biogenesis AIM24"/>
    <property type="match status" value="1"/>
</dbReference>
<dbReference type="InterPro" id="IPR036983">
    <property type="entry name" value="AIM24_sf"/>
</dbReference>
<comment type="caution">
    <text evidence="1">The sequence shown here is derived from an EMBL/GenBank/DDBJ whole genome shotgun (WGS) entry which is preliminary data.</text>
</comment>
<evidence type="ECO:0000313" key="1">
    <source>
        <dbReference type="EMBL" id="PPE72316.1"/>
    </source>
</evidence>
<sequence>MDIELVHRPGNTAAKVKLAQGETLTAEGGAMIAMSGDMDITTTTHKKGSGSLLKSLKRMFGGESLFLNHFTSPRNGAEVWLGTQLAGDMLVHRLDNESLIVQGGSWVASEEGVEVGMGWQGFKSLLSGEHVFWLNLKGSGQVLLSSFGAIYPVEVDGEYVVDSGHIVAFNETLKFELSKAGKSWLHSILGGEGLVCKFKGRGTVWCQSHNPGSFGRALTPTLKPRRQ</sequence>
<reference evidence="1 2" key="1">
    <citation type="submission" date="2018-02" db="EMBL/GenBank/DDBJ databases">
        <title>Genome sequencing of Solimonas sp. HR-BB.</title>
        <authorList>
            <person name="Lee Y."/>
            <person name="Jeon C.O."/>
        </authorList>
    </citation>
    <scope>NUCLEOTIDE SEQUENCE [LARGE SCALE GENOMIC DNA]</scope>
    <source>
        <strain evidence="1 2">HR-BB</strain>
    </source>
</reference>